<dbReference type="AlphaFoldDB" id="A0A7G2CSY7"/>
<keyword evidence="2" id="KW-1185">Reference proteome</keyword>
<protein>
    <submittedName>
        <fullName evidence="1">Uncharacterized protein</fullName>
    </submittedName>
</protein>
<reference evidence="1 2" key="1">
    <citation type="submission" date="2020-08" db="EMBL/GenBank/DDBJ databases">
        <authorList>
            <person name="Newling K."/>
            <person name="Davey J."/>
            <person name="Forrester S."/>
        </authorList>
    </citation>
    <scope>NUCLEOTIDE SEQUENCE [LARGE SCALE GENOMIC DNA]</scope>
    <source>
        <strain evidence="2">Crithidia deanei Carvalho (ATCC PRA-265)</strain>
    </source>
</reference>
<dbReference type="EMBL" id="LR877164">
    <property type="protein sequence ID" value="CAD2221332.1"/>
    <property type="molecule type" value="Genomic_DNA"/>
</dbReference>
<evidence type="ECO:0000313" key="1">
    <source>
        <dbReference type="EMBL" id="CAD2221332.1"/>
    </source>
</evidence>
<accession>A0A7G2CSY7</accession>
<dbReference type="Proteomes" id="UP000515908">
    <property type="component" value="Chromosome 20"/>
</dbReference>
<proteinExistence type="predicted"/>
<gene>
    <name evidence="1" type="ORF">ADEAN_000886400</name>
</gene>
<organism evidence="1 2">
    <name type="scientific">Angomonas deanei</name>
    <dbReference type="NCBI Taxonomy" id="59799"/>
    <lineage>
        <taxon>Eukaryota</taxon>
        <taxon>Discoba</taxon>
        <taxon>Euglenozoa</taxon>
        <taxon>Kinetoplastea</taxon>
        <taxon>Metakinetoplastina</taxon>
        <taxon>Trypanosomatida</taxon>
        <taxon>Trypanosomatidae</taxon>
        <taxon>Strigomonadinae</taxon>
        <taxon>Angomonas</taxon>
    </lineage>
</organism>
<sequence>MSSESCTSFPIIDNVDTIMLENKGSTNQLKKSERRKAGKKGVDDFDHTLNGTVFTLLQKSNYLVDVSLKSRVDEIVIRNLSPNATFSFELCSRLKHVNGEEWQAWSERETFQTLYPLYISQKYFHEGCVELFWNRFCNDELHVQLVTLNERLSELRSSLKGVTLYNIEEKRDALTEEEYSRYKTYIDELSAVEAESASCKEALMAQFKGVLVHPDTPIKGYHLRAVHESGTFTDVYIRNEKNVFTTR</sequence>
<dbReference type="OrthoDB" id="261433at2759"/>
<dbReference type="VEuPathDB" id="TriTrypDB:ADEAN_000886400"/>
<name>A0A7G2CSY7_9TRYP</name>
<evidence type="ECO:0000313" key="2">
    <source>
        <dbReference type="Proteomes" id="UP000515908"/>
    </source>
</evidence>